<evidence type="ECO:0000259" key="1">
    <source>
        <dbReference type="PROSITE" id="PS50943"/>
    </source>
</evidence>
<evidence type="ECO:0000313" key="3">
    <source>
        <dbReference type="Proteomes" id="UP000095607"/>
    </source>
</evidence>
<protein>
    <recommendedName>
        <fullName evidence="1">HTH cro/C1-type domain-containing protein</fullName>
    </recommendedName>
</protein>
<sequence length="121" mass="13130">MRELGISQERLAEQFSMTPAGMQKWLAGARQPAFEEINQIADHLGVTRTWLTYGTDPNDTTDGLSSPAKAVVRKLILLERTGRLPESLWDAIGSMVNAVAPLPEETAQVKSPAPAKNGTTN</sequence>
<keyword evidence="3" id="KW-1185">Reference proteome</keyword>
<dbReference type="Proteomes" id="UP000095607">
    <property type="component" value="Chromosome"/>
</dbReference>
<dbReference type="Gene3D" id="1.10.260.40">
    <property type="entry name" value="lambda repressor-like DNA-binding domains"/>
    <property type="match status" value="1"/>
</dbReference>
<proteinExistence type="predicted"/>
<dbReference type="InterPro" id="IPR001387">
    <property type="entry name" value="Cro/C1-type_HTH"/>
</dbReference>
<name>A0ABN4SE67_9BURK</name>
<dbReference type="PROSITE" id="PS50943">
    <property type="entry name" value="HTH_CROC1"/>
    <property type="match status" value="1"/>
</dbReference>
<dbReference type="InterPro" id="IPR010982">
    <property type="entry name" value="Lambda_DNA-bd_dom_sf"/>
</dbReference>
<reference evidence="2 3" key="1">
    <citation type="submission" date="2016-09" db="EMBL/GenBank/DDBJ databases">
        <title>Complete genome sequence of Deltia acidovorans CM13 isolated from murine proximal colonic tissue.</title>
        <authorList>
            <person name="Saffarian A."/>
        </authorList>
    </citation>
    <scope>NUCLEOTIDE SEQUENCE [LARGE SCALE GENOMIC DNA]</scope>
    <source>
        <strain evidence="2 3">CM13</strain>
    </source>
</reference>
<dbReference type="SMART" id="SM00530">
    <property type="entry name" value="HTH_XRE"/>
    <property type="match status" value="1"/>
</dbReference>
<organism evidence="2 3">
    <name type="scientific">Delftia tsuruhatensis</name>
    <dbReference type="NCBI Taxonomy" id="180282"/>
    <lineage>
        <taxon>Bacteria</taxon>
        <taxon>Pseudomonadati</taxon>
        <taxon>Pseudomonadota</taxon>
        <taxon>Betaproteobacteria</taxon>
        <taxon>Burkholderiales</taxon>
        <taxon>Comamonadaceae</taxon>
        <taxon>Delftia</taxon>
    </lineage>
</organism>
<dbReference type="CDD" id="cd00093">
    <property type="entry name" value="HTH_XRE"/>
    <property type="match status" value="1"/>
</dbReference>
<feature type="domain" description="HTH cro/C1-type" evidence="1">
    <location>
        <begin position="3"/>
        <end position="51"/>
    </location>
</feature>
<dbReference type="EMBL" id="CP017420">
    <property type="protein sequence ID" value="AOV01870.1"/>
    <property type="molecule type" value="Genomic_DNA"/>
</dbReference>
<evidence type="ECO:0000313" key="2">
    <source>
        <dbReference type="EMBL" id="AOV01870.1"/>
    </source>
</evidence>
<dbReference type="SUPFAM" id="SSF47413">
    <property type="entry name" value="lambda repressor-like DNA-binding domains"/>
    <property type="match status" value="1"/>
</dbReference>
<dbReference type="Pfam" id="PF01381">
    <property type="entry name" value="HTH_3"/>
    <property type="match status" value="1"/>
</dbReference>
<accession>A0ABN4SE67</accession>
<gene>
    <name evidence="2" type="ORF">BI380_11125</name>
</gene>